<proteinExistence type="predicted"/>
<accession>A0A1H0K1L9</accession>
<reference evidence="2" key="1">
    <citation type="submission" date="2016-10" db="EMBL/GenBank/DDBJ databases">
        <authorList>
            <person name="Varghese N."/>
            <person name="Submissions S."/>
        </authorList>
    </citation>
    <scope>NUCLEOTIDE SEQUENCE [LARGE SCALE GENOMIC DNA]</scope>
    <source>
        <strain evidence="2">CGMCC 1.3703</strain>
    </source>
</reference>
<evidence type="ECO:0000313" key="2">
    <source>
        <dbReference type="Proteomes" id="UP000198860"/>
    </source>
</evidence>
<keyword evidence="2" id="KW-1185">Reference proteome</keyword>
<name>A0A1H0K1L9_HALAD</name>
<gene>
    <name evidence="1" type="ORF">SAMN05421677_105188</name>
</gene>
<evidence type="ECO:0000313" key="1">
    <source>
        <dbReference type="EMBL" id="SDO49571.1"/>
    </source>
</evidence>
<dbReference type="EMBL" id="FNIZ01000005">
    <property type="protein sequence ID" value="SDO49571.1"/>
    <property type="molecule type" value="Genomic_DNA"/>
</dbReference>
<dbReference type="Proteomes" id="UP000198860">
    <property type="component" value="Unassembled WGS sequence"/>
</dbReference>
<dbReference type="STRING" id="240303.SAMN05421677_105188"/>
<protein>
    <submittedName>
        <fullName evidence="1">Uncharacterized protein</fullName>
    </submittedName>
</protein>
<sequence length="53" mass="6014">MYSISMVLFTFFVCLTISSVFNILFKTTRRWDWAVSILLSAVLALFLVGFMGG</sequence>
<dbReference type="AlphaFoldDB" id="A0A1H0K1L9"/>
<organism evidence="1 2">
    <name type="scientific">Halobacillus aidingensis</name>
    <dbReference type="NCBI Taxonomy" id="240303"/>
    <lineage>
        <taxon>Bacteria</taxon>
        <taxon>Bacillati</taxon>
        <taxon>Bacillota</taxon>
        <taxon>Bacilli</taxon>
        <taxon>Bacillales</taxon>
        <taxon>Bacillaceae</taxon>
        <taxon>Halobacillus</taxon>
    </lineage>
</organism>